<evidence type="ECO:0000313" key="2">
    <source>
        <dbReference type="EMBL" id="ONK72807.1"/>
    </source>
</evidence>
<reference evidence="3" key="1">
    <citation type="journal article" date="2017" name="Nat. Commun.">
        <title>The asparagus genome sheds light on the origin and evolution of a young Y chromosome.</title>
        <authorList>
            <person name="Harkess A."/>
            <person name="Zhou J."/>
            <person name="Xu C."/>
            <person name="Bowers J.E."/>
            <person name="Van der Hulst R."/>
            <person name="Ayyampalayam S."/>
            <person name="Mercati F."/>
            <person name="Riccardi P."/>
            <person name="McKain M.R."/>
            <person name="Kakrana A."/>
            <person name="Tang H."/>
            <person name="Ray J."/>
            <person name="Groenendijk J."/>
            <person name="Arikit S."/>
            <person name="Mathioni S.M."/>
            <person name="Nakano M."/>
            <person name="Shan H."/>
            <person name="Telgmann-Rauber A."/>
            <person name="Kanno A."/>
            <person name="Yue Z."/>
            <person name="Chen H."/>
            <person name="Li W."/>
            <person name="Chen Y."/>
            <person name="Xu X."/>
            <person name="Zhang Y."/>
            <person name="Luo S."/>
            <person name="Chen H."/>
            <person name="Gao J."/>
            <person name="Mao Z."/>
            <person name="Pires J.C."/>
            <person name="Luo M."/>
            <person name="Kudrna D."/>
            <person name="Wing R.A."/>
            <person name="Meyers B.C."/>
            <person name="Yi K."/>
            <person name="Kong H."/>
            <person name="Lavrijsen P."/>
            <person name="Sunseri F."/>
            <person name="Falavigna A."/>
            <person name="Ye Y."/>
            <person name="Leebens-Mack J.H."/>
            <person name="Chen G."/>
        </authorList>
    </citation>
    <scope>NUCLEOTIDE SEQUENCE [LARGE SCALE GENOMIC DNA]</scope>
    <source>
        <strain evidence="3">cv. DH0086</strain>
    </source>
</reference>
<organism evidence="2 3">
    <name type="scientific">Asparagus officinalis</name>
    <name type="common">Garden asparagus</name>
    <dbReference type="NCBI Taxonomy" id="4686"/>
    <lineage>
        <taxon>Eukaryota</taxon>
        <taxon>Viridiplantae</taxon>
        <taxon>Streptophyta</taxon>
        <taxon>Embryophyta</taxon>
        <taxon>Tracheophyta</taxon>
        <taxon>Spermatophyta</taxon>
        <taxon>Magnoliopsida</taxon>
        <taxon>Liliopsida</taxon>
        <taxon>Asparagales</taxon>
        <taxon>Asparagaceae</taxon>
        <taxon>Asparagoideae</taxon>
        <taxon>Asparagus</taxon>
    </lineage>
</organism>
<accession>A0A5P1F5W5</accession>
<dbReference type="Gramene" id="ONK72807">
    <property type="protein sequence ID" value="ONK72807"/>
    <property type="gene ID" value="A4U43_C04F23440"/>
</dbReference>
<proteinExistence type="predicted"/>
<name>A0A5P1F5W5_ASPOF</name>
<dbReference type="EMBL" id="CM007384">
    <property type="protein sequence ID" value="ONK72807.1"/>
    <property type="molecule type" value="Genomic_DNA"/>
</dbReference>
<feature type="compositionally biased region" description="Low complexity" evidence="1">
    <location>
        <begin position="56"/>
        <end position="76"/>
    </location>
</feature>
<feature type="compositionally biased region" description="Polar residues" evidence="1">
    <location>
        <begin position="103"/>
        <end position="120"/>
    </location>
</feature>
<gene>
    <name evidence="2" type="ORF">A4U43_C04F23440</name>
</gene>
<dbReference type="Proteomes" id="UP000243459">
    <property type="component" value="Chromosome 4"/>
</dbReference>
<keyword evidence="3" id="KW-1185">Reference proteome</keyword>
<evidence type="ECO:0000313" key="3">
    <source>
        <dbReference type="Proteomes" id="UP000243459"/>
    </source>
</evidence>
<feature type="region of interest" description="Disordered" evidence="1">
    <location>
        <begin position="24"/>
        <end position="121"/>
    </location>
</feature>
<evidence type="ECO:0000256" key="1">
    <source>
        <dbReference type="SAM" id="MobiDB-lite"/>
    </source>
</evidence>
<dbReference type="AlphaFoldDB" id="A0A5P1F5W5"/>
<protein>
    <submittedName>
        <fullName evidence="2">Uncharacterized protein</fullName>
    </submittedName>
</protein>
<sequence length="235" mass="25982">MDKPSNEPNTFTYDSPHPIYAMAFSPSISSPLPPRVAACRRDRTKPPCDVLPPSTPTSLSLPSPSPSPSLRRTLTLDQAPLPSRPPPTPSSASLPHSLRPCATLTSPASISRSPLQQTASPGRLLRPADVFDWTRTGARSIVYLQHRQSPAPILGRRASRRRKPDFIAHDKEVYALPGARLGFFRLLFPRWSVSESLILRDKGHPSMCTRAQAPTNSRCLRIAWNKMDAEYMATI</sequence>